<dbReference type="OrthoDB" id="793731at2"/>
<sequence>MNRKVLIINYFLFIGGGEKLLIELVKFCLENGIQPEVLIPERIIAGDNKKEEFYDNFLKKRGVKVHRVPVFFKAYNFDIFKYWYWQFKLNNSDKFYDSVHVLNLNLCDSIYEKLKNKNRYFWHIVNRVQFEGKKYPYRQRLVSNPNDNIIVINKYQVKEMQEYFYRISSKVLNFKLFLNN</sequence>
<keyword evidence="2" id="KW-1185">Reference proteome</keyword>
<dbReference type="Gene3D" id="3.40.50.2000">
    <property type="entry name" value="Glycogen Phosphorylase B"/>
    <property type="match status" value="1"/>
</dbReference>
<gene>
    <name evidence="1" type="ORF">AAE02nite_08890</name>
</gene>
<name>A0A512AU35_9BACT</name>
<proteinExistence type="predicted"/>
<reference evidence="1 2" key="1">
    <citation type="submission" date="2019-07" db="EMBL/GenBank/DDBJ databases">
        <title>Whole genome shotgun sequence of Adhaeribacter aerolatus NBRC 106133.</title>
        <authorList>
            <person name="Hosoyama A."/>
            <person name="Uohara A."/>
            <person name="Ohji S."/>
            <person name="Ichikawa N."/>
        </authorList>
    </citation>
    <scope>NUCLEOTIDE SEQUENCE [LARGE SCALE GENOMIC DNA]</scope>
    <source>
        <strain evidence="1 2">NBRC 106133</strain>
    </source>
</reference>
<comment type="caution">
    <text evidence="1">The sequence shown here is derived from an EMBL/GenBank/DDBJ whole genome shotgun (WGS) entry which is preliminary data.</text>
</comment>
<protein>
    <recommendedName>
        <fullName evidence="3">Glycosyltransferase subfamily 4-like N-terminal domain-containing protein</fullName>
    </recommendedName>
</protein>
<dbReference type="Proteomes" id="UP000321532">
    <property type="component" value="Unassembled WGS sequence"/>
</dbReference>
<dbReference type="EMBL" id="BJYS01000004">
    <property type="protein sequence ID" value="GEO03225.1"/>
    <property type="molecule type" value="Genomic_DNA"/>
</dbReference>
<evidence type="ECO:0008006" key="3">
    <source>
        <dbReference type="Google" id="ProtNLM"/>
    </source>
</evidence>
<dbReference type="AlphaFoldDB" id="A0A512AU35"/>
<dbReference type="SUPFAM" id="SSF53756">
    <property type="entry name" value="UDP-Glycosyltransferase/glycogen phosphorylase"/>
    <property type="match status" value="1"/>
</dbReference>
<accession>A0A512AU35</accession>
<evidence type="ECO:0000313" key="2">
    <source>
        <dbReference type="Proteomes" id="UP000321532"/>
    </source>
</evidence>
<dbReference type="RefSeq" id="WP_146895321.1">
    <property type="nucleotide sequence ID" value="NZ_BJYS01000004.1"/>
</dbReference>
<evidence type="ECO:0000313" key="1">
    <source>
        <dbReference type="EMBL" id="GEO03225.1"/>
    </source>
</evidence>
<organism evidence="1 2">
    <name type="scientific">Adhaeribacter aerolatus</name>
    <dbReference type="NCBI Taxonomy" id="670289"/>
    <lineage>
        <taxon>Bacteria</taxon>
        <taxon>Pseudomonadati</taxon>
        <taxon>Bacteroidota</taxon>
        <taxon>Cytophagia</taxon>
        <taxon>Cytophagales</taxon>
        <taxon>Hymenobacteraceae</taxon>
        <taxon>Adhaeribacter</taxon>
    </lineage>
</organism>